<keyword evidence="1" id="KW-0812">Transmembrane</keyword>
<evidence type="ECO:0000313" key="5">
    <source>
        <dbReference type="Proteomes" id="UP000177912"/>
    </source>
</evidence>
<protein>
    <recommendedName>
        <fullName evidence="3">DUF8173 domain-containing protein</fullName>
    </recommendedName>
</protein>
<dbReference type="Pfam" id="PF26514">
    <property type="entry name" value="DUF8173"/>
    <property type="match status" value="1"/>
</dbReference>
<evidence type="ECO:0000259" key="3">
    <source>
        <dbReference type="Pfam" id="PF26514"/>
    </source>
</evidence>
<evidence type="ECO:0000313" key="4">
    <source>
        <dbReference type="EMBL" id="OGE80038.1"/>
    </source>
</evidence>
<keyword evidence="2" id="KW-0732">Signal</keyword>
<keyword evidence="1" id="KW-0472">Membrane</keyword>
<dbReference type="STRING" id="1817822.A2826_00960"/>
<dbReference type="AlphaFoldDB" id="A0A1F5NQY8"/>
<feature type="transmembrane region" description="Helical" evidence="1">
    <location>
        <begin position="297"/>
        <end position="318"/>
    </location>
</feature>
<dbReference type="EMBL" id="MFEI01000042">
    <property type="protein sequence ID" value="OGE80038.1"/>
    <property type="molecule type" value="Genomic_DNA"/>
</dbReference>
<feature type="transmembrane region" description="Helical" evidence="1">
    <location>
        <begin position="219"/>
        <end position="246"/>
    </location>
</feature>
<name>A0A1F5NQY8_9BACT</name>
<feature type="domain" description="DUF8173" evidence="3">
    <location>
        <begin position="196"/>
        <end position="373"/>
    </location>
</feature>
<accession>A0A1F5NQY8</accession>
<sequence length="376" mass="39507">MRKIVFFIGVCVLAVPIFASADSGSETRNIILGPEETIEGDFVQAGESLDLSGIVAGDIMVAGGEVDISGTTGGDILVAGGNINISGQAGEDLRVVGGNISVVGPVIKNATIVGGTIRLEDGSNVSGNTYLVGGNITARGTVAGDMTIAGGRVVLSGIIGGNLKIYADEIELRQGARVEGDFTYYSGKDASIAEGVVIVGEVTKNVRPGTNKDFNGKGLFGSALVAFVVWKILASLVVALVAWKLFALRIKESLAKFTIDFWSKLGWGFVTLVATPVAAIIVMFTLIGIPLAVVALLLYAVAVYLGSILGTLMFGRWLTTLVKFSEPEMNFPWISFLLGIVVLAVITLVPFFGFLVQMVVCVWGFGSLLMLFKKQT</sequence>
<dbReference type="InterPro" id="IPR058486">
    <property type="entry name" value="DUF8173"/>
</dbReference>
<gene>
    <name evidence="4" type="ORF">A2826_00960</name>
</gene>
<organism evidence="4 5">
    <name type="scientific">Candidatus Doudnabacteria bacterium RIFCSPHIGHO2_01_FULL_43_23</name>
    <dbReference type="NCBI Taxonomy" id="1817822"/>
    <lineage>
        <taxon>Bacteria</taxon>
        <taxon>Candidatus Doudnaibacteriota</taxon>
    </lineage>
</organism>
<reference evidence="4 5" key="1">
    <citation type="journal article" date="2016" name="Nat. Commun.">
        <title>Thousands of microbial genomes shed light on interconnected biogeochemical processes in an aquifer system.</title>
        <authorList>
            <person name="Anantharaman K."/>
            <person name="Brown C.T."/>
            <person name="Hug L.A."/>
            <person name="Sharon I."/>
            <person name="Castelle C.J."/>
            <person name="Probst A.J."/>
            <person name="Thomas B.C."/>
            <person name="Singh A."/>
            <person name="Wilkins M.J."/>
            <person name="Karaoz U."/>
            <person name="Brodie E.L."/>
            <person name="Williams K.H."/>
            <person name="Hubbard S.S."/>
            <person name="Banfield J.F."/>
        </authorList>
    </citation>
    <scope>NUCLEOTIDE SEQUENCE [LARGE SCALE GENOMIC DNA]</scope>
</reference>
<feature type="chain" id="PRO_5009520176" description="DUF8173 domain-containing protein" evidence="2">
    <location>
        <begin position="22"/>
        <end position="376"/>
    </location>
</feature>
<feature type="transmembrane region" description="Helical" evidence="1">
    <location>
        <begin position="330"/>
        <end position="348"/>
    </location>
</feature>
<evidence type="ECO:0000256" key="2">
    <source>
        <dbReference type="SAM" id="SignalP"/>
    </source>
</evidence>
<feature type="signal peptide" evidence="2">
    <location>
        <begin position="1"/>
        <end position="21"/>
    </location>
</feature>
<proteinExistence type="predicted"/>
<keyword evidence="1" id="KW-1133">Transmembrane helix</keyword>
<comment type="caution">
    <text evidence="4">The sequence shown here is derived from an EMBL/GenBank/DDBJ whole genome shotgun (WGS) entry which is preliminary data.</text>
</comment>
<evidence type="ECO:0000256" key="1">
    <source>
        <dbReference type="SAM" id="Phobius"/>
    </source>
</evidence>
<dbReference type="Proteomes" id="UP000177912">
    <property type="component" value="Unassembled WGS sequence"/>
</dbReference>
<feature type="transmembrane region" description="Helical" evidence="1">
    <location>
        <begin position="267"/>
        <end position="291"/>
    </location>
</feature>